<keyword evidence="2" id="KW-1185">Reference proteome</keyword>
<sequence length="71" mass="6050">MATLVLPAPAGPMSSTARVVAVGSGALVAGGALGMATGPPGGSGTWPVVSGAGGAGACCGAGGTGGEGAPG</sequence>
<dbReference type="EMBL" id="BAAASG010000024">
    <property type="protein sequence ID" value="GAA2517061.1"/>
    <property type="molecule type" value="Genomic_DNA"/>
</dbReference>
<proteinExistence type="predicted"/>
<evidence type="ECO:0000313" key="1">
    <source>
        <dbReference type="EMBL" id="GAA2517061.1"/>
    </source>
</evidence>
<protein>
    <submittedName>
        <fullName evidence="1">Uncharacterized protein</fullName>
    </submittedName>
</protein>
<comment type="caution">
    <text evidence="1">The sequence shown here is derived from an EMBL/GenBank/DDBJ whole genome shotgun (WGS) entry which is preliminary data.</text>
</comment>
<dbReference type="Proteomes" id="UP001501777">
    <property type="component" value="Unassembled WGS sequence"/>
</dbReference>
<gene>
    <name evidence="1" type="ORF">GCM10010276_77920</name>
</gene>
<name>A0ABN3N9C1_STRLO</name>
<accession>A0ABN3N9C1</accession>
<evidence type="ECO:0000313" key="2">
    <source>
        <dbReference type="Proteomes" id="UP001501777"/>
    </source>
</evidence>
<organism evidence="1 2">
    <name type="scientific">Streptomyces longisporus</name>
    <dbReference type="NCBI Taxonomy" id="1948"/>
    <lineage>
        <taxon>Bacteria</taxon>
        <taxon>Bacillati</taxon>
        <taxon>Actinomycetota</taxon>
        <taxon>Actinomycetes</taxon>
        <taxon>Kitasatosporales</taxon>
        <taxon>Streptomycetaceae</taxon>
        <taxon>Streptomyces</taxon>
    </lineage>
</organism>
<reference evidence="1 2" key="1">
    <citation type="journal article" date="2019" name="Int. J. Syst. Evol. Microbiol.">
        <title>The Global Catalogue of Microorganisms (GCM) 10K type strain sequencing project: providing services to taxonomists for standard genome sequencing and annotation.</title>
        <authorList>
            <consortium name="The Broad Institute Genomics Platform"/>
            <consortium name="The Broad Institute Genome Sequencing Center for Infectious Disease"/>
            <person name="Wu L."/>
            <person name="Ma J."/>
        </authorList>
    </citation>
    <scope>NUCLEOTIDE SEQUENCE [LARGE SCALE GENOMIC DNA]</scope>
    <source>
        <strain evidence="1 2">JCM 4395</strain>
    </source>
</reference>